<sequence>MNSLKHTVFLIIISLLISCQNEKEVKKEHPVPERKYDKPQDFTYSIWSLKNDSIRKIFKSKFSGSEITTIVSLNRIDKSTLPKADSLIVPDKFDDDFLAYSPFPYTVKNLFDVPKIAIFSYPIQAYGLYEYGELVKWGPTSLGSKAHKTPTGLFFTNWKGEEVQSTVDDEWILRWNFNIENEEGVGWHQYELPGYPASHSCLRLLENDAKWMYDWADEWILKDANTVQAKGIPVIVFGDYDFDGKSPWLELINKPKANDISEKELENLVSNYLSEIIKEQENRTSILAEKATK</sequence>
<feature type="active site" description="Proton donor/acceptor" evidence="7">
    <location>
        <position position="188"/>
    </location>
</feature>
<dbReference type="RefSeq" id="WP_188362225.1">
    <property type="nucleotide sequence ID" value="NZ_BMFG01000006.1"/>
</dbReference>
<evidence type="ECO:0000259" key="8">
    <source>
        <dbReference type="PROSITE" id="PS52029"/>
    </source>
</evidence>
<feature type="active site" description="Nucleophile" evidence="7">
    <location>
        <position position="201"/>
    </location>
</feature>
<name>A0A916Y2E8_9FLAO</name>
<dbReference type="PANTHER" id="PTHR30582:SF2">
    <property type="entry name" value="L,D-TRANSPEPTIDASE YCIB-RELATED"/>
    <property type="match status" value="1"/>
</dbReference>
<dbReference type="GO" id="GO:0008360">
    <property type="term" value="P:regulation of cell shape"/>
    <property type="evidence" value="ECO:0007669"/>
    <property type="project" value="UniProtKB-UniRule"/>
</dbReference>
<evidence type="ECO:0000256" key="7">
    <source>
        <dbReference type="PROSITE-ProRule" id="PRU01373"/>
    </source>
</evidence>
<proteinExistence type="inferred from homology"/>
<evidence type="ECO:0000256" key="2">
    <source>
        <dbReference type="ARBA" id="ARBA00005992"/>
    </source>
</evidence>
<dbReference type="GO" id="GO:0016740">
    <property type="term" value="F:transferase activity"/>
    <property type="evidence" value="ECO:0007669"/>
    <property type="project" value="UniProtKB-KW"/>
</dbReference>
<evidence type="ECO:0000256" key="4">
    <source>
        <dbReference type="ARBA" id="ARBA00022960"/>
    </source>
</evidence>
<protein>
    <recommendedName>
        <fullName evidence="8">L,D-TPase catalytic domain-containing protein</fullName>
    </recommendedName>
</protein>
<dbReference type="AlphaFoldDB" id="A0A916Y2E8"/>
<keyword evidence="4 7" id="KW-0133">Cell shape</keyword>
<dbReference type="SUPFAM" id="SSF141523">
    <property type="entry name" value="L,D-transpeptidase catalytic domain-like"/>
    <property type="match status" value="1"/>
</dbReference>
<dbReference type="CDD" id="cd16913">
    <property type="entry name" value="YkuD_like"/>
    <property type="match status" value="1"/>
</dbReference>
<evidence type="ECO:0000313" key="9">
    <source>
        <dbReference type="EMBL" id="GGD28183.1"/>
    </source>
</evidence>
<comment type="pathway">
    <text evidence="1 7">Cell wall biogenesis; peptidoglycan biosynthesis.</text>
</comment>
<dbReference type="PROSITE" id="PS51257">
    <property type="entry name" value="PROKAR_LIPOPROTEIN"/>
    <property type="match status" value="1"/>
</dbReference>
<evidence type="ECO:0000256" key="6">
    <source>
        <dbReference type="ARBA" id="ARBA00023316"/>
    </source>
</evidence>
<dbReference type="GO" id="GO:0005576">
    <property type="term" value="C:extracellular region"/>
    <property type="evidence" value="ECO:0007669"/>
    <property type="project" value="TreeGrafter"/>
</dbReference>
<dbReference type="Proteomes" id="UP000625735">
    <property type="component" value="Unassembled WGS sequence"/>
</dbReference>
<dbReference type="Gene3D" id="2.40.440.10">
    <property type="entry name" value="L,D-transpeptidase catalytic domain-like"/>
    <property type="match status" value="1"/>
</dbReference>
<dbReference type="InterPro" id="IPR038063">
    <property type="entry name" value="Transpep_catalytic_dom"/>
</dbReference>
<organism evidence="9 10">
    <name type="scientific">Flavobacterium orientale</name>
    <dbReference type="NCBI Taxonomy" id="1756020"/>
    <lineage>
        <taxon>Bacteria</taxon>
        <taxon>Pseudomonadati</taxon>
        <taxon>Bacteroidota</taxon>
        <taxon>Flavobacteriia</taxon>
        <taxon>Flavobacteriales</taxon>
        <taxon>Flavobacteriaceae</taxon>
        <taxon>Flavobacterium</taxon>
    </lineage>
</organism>
<evidence type="ECO:0000256" key="3">
    <source>
        <dbReference type="ARBA" id="ARBA00022679"/>
    </source>
</evidence>
<reference evidence="9" key="2">
    <citation type="submission" date="2020-09" db="EMBL/GenBank/DDBJ databases">
        <authorList>
            <person name="Sun Q."/>
            <person name="Zhou Y."/>
        </authorList>
    </citation>
    <scope>NUCLEOTIDE SEQUENCE</scope>
    <source>
        <strain evidence="9">CGMCC 1.12506</strain>
    </source>
</reference>
<accession>A0A916Y2E8</accession>
<dbReference type="InterPro" id="IPR050979">
    <property type="entry name" value="LD-transpeptidase"/>
</dbReference>
<keyword evidence="10" id="KW-1185">Reference proteome</keyword>
<dbReference type="GO" id="GO:0071555">
    <property type="term" value="P:cell wall organization"/>
    <property type="evidence" value="ECO:0007669"/>
    <property type="project" value="UniProtKB-UniRule"/>
</dbReference>
<dbReference type="InterPro" id="IPR005490">
    <property type="entry name" value="LD_TPept_cat_dom"/>
</dbReference>
<dbReference type="GO" id="GO:0018104">
    <property type="term" value="P:peptidoglycan-protein cross-linking"/>
    <property type="evidence" value="ECO:0007669"/>
    <property type="project" value="TreeGrafter"/>
</dbReference>
<evidence type="ECO:0000313" key="10">
    <source>
        <dbReference type="Proteomes" id="UP000625735"/>
    </source>
</evidence>
<dbReference type="PANTHER" id="PTHR30582">
    <property type="entry name" value="L,D-TRANSPEPTIDASE"/>
    <property type="match status" value="1"/>
</dbReference>
<feature type="domain" description="L,D-TPase catalytic" evidence="8">
    <location>
        <begin position="115"/>
        <end position="237"/>
    </location>
</feature>
<comment type="caution">
    <text evidence="9">The sequence shown here is derived from an EMBL/GenBank/DDBJ whole genome shotgun (WGS) entry which is preliminary data.</text>
</comment>
<evidence type="ECO:0000256" key="5">
    <source>
        <dbReference type="ARBA" id="ARBA00022984"/>
    </source>
</evidence>
<comment type="similarity">
    <text evidence="2">Belongs to the YkuD family.</text>
</comment>
<keyword evidence="3" id="KW-0808">Transferase</keyword>
<dbReference type="Pfam" id="PF03734">
    <property type="entry name" value="YkuD"/>
    <property type="match status" value="1"/>
</dbReference>
<dbReference type="EMBL" id="BMFG01000006">
    <property type="protein sequence ID" value="GGD28183.1"/>
    <property type="molecule type" value="Genomic_DNA"/>
</dbReference>
<gene>
    <name evidence="9" type="ORF">GCM10011343_17940</name>
</gene>
<reference evidence="9" key="1">
    <citation type="journal article" date="2014" name="Int. J. Syst. Evol. Microbiol.">
        <title>Complete genome sequence of Corynebacterium casei LMG S-19264T (=DSM 44701T), isolated from a smear-ripened cheese.</title>
        <authorList>
            <consortium name="US DOE Joint Genome Institute (JGI-PGF)"/>
            <person name="Walter F."/>
            <person name="Albersmeier A."/>
            <person name="Kalinowski J."/>
            <person name="Ruckert C."/>
        </authorList>
    </citation>
    <scope>NUCLEOTIDE SEQUENCE</scope>
    <source>
        <strain evidence="9">CGMCC 1.12506</strain>
    </source>
</reference>
<evidence type="ECO:0000256" key="1">
    <source>
        <dbReference type="ARBA" id="ARBA00004752"/>
    </source>
</evidence>
<keyword evidence="5 7" id="KW-0573">Peptidoglycan synthesis</keyword>
<keyword evidence="6 7" id="KW-0961">Cell wall biogenesis/degradation</keyword>
<dbReference type="GO" id="GO:0071972">
    <property type="term" value="F:peptidoglycan L,D-transpeptidase activity"/>
    <property type="evidence" value="ECO:0007669"/>
    <property type="project" value="TreeGrafter"/>
</dbReference>
<dbReference type="PROSITE" id="PS52029">
    <property type="entry name" value="LD_TPASE"/>
    <property type="match status" value="1"/>
</dbReference>